<protein>
    <recommendedName>
        <fullName evidence="1">Cilia- and flagella-associated protein 69 ARM repeats domain-containing protein</fullName>
    </recommendedName>
</protein>
<dbReference type="InterPro" id="IPR048732">
    <property type="entry name" value="CFA69"/>
</dbReference>
<dbReference type="GO" id="GO:1902093">
    <property type="term" value="P:positive regulation of flagellated sperm motility"/>
    <property type="evidence" value="ECO:0007669"/>
    <property type="project" value="TreeGrafter"/>
</dbReference>
<feature type="domain" description="Cilia- and flagella-associated protein 69 ARM repeats" evidence="1">
    <location>
        <begin position="33"/>
        <end position="751"/>
    </location>
</feature>
<evidence type="ECO:0000259" key="1">
    <source>
        <dbReference type="Pfam" id="PF21049"/>
    </source>
</evidence>
<dbReference type="InterPro" id="IPR011989">
    <property type="entry name" value="ARM-like"/>
</dbReference>
<dbReference type="GO" id="GO:0042048">
    <property type="term" value="P:olfactory behavior"/>
    <property type="evidence" value="ECO:0007669"/>
    <property type="project" value="TreeGrafter"/>
</dbReference>
<sequence length="911" mass="102964">MDSGKLLLRKPEIPTIKSATDRKQLEASSKNIELSKVIRLLEDPLTGNLKERHLFVLKKVLKRNPNGFLLKDLKSLAKVFDVCAEKSKEDPIYLPFLCEAIKLSRLPFLKERTSDELNYAQDVVHFLSHIGCLMRVPCPSVKENIVECVKSFYQCVTSRQLPDGPQPTSPGYRLQLLEQSDLSQTLVLSLASVEHRPDIKLQLLQALKLLSCSSDLNCGLMLKARGAESICLHMNESSSHGAVLFHSTEILWNLLESGNKHRVVAQLSNIECLVSLKEAFQHQLLTAVHHSELSLRNDLLVLTTLIAEHGTTLLIESLFAKLLTLLSTYPELTPTNPLIVTLKLNYSHEDLKMKKMLLNLLSLMSADIDVLQLYKEEYVLMALLLLIKPPPASPRARSASRGWSSSQSLELTVKALETLCSLTPLLLDEYMSYHGNAFVLRLMEWCIQEDDVPGQSRGFRGPGGDDKKTLMHFCVKLLTTVTSLGEEVVNEDLSDQGTIGDLLGVLMQMEASSNDDDAVVLEMISDIQLILSALCENDMHRKELFGSEGVEMAIHFLKKGGDRFYSGLGHNKLLLSTVDCVWSCIVGCYTTEDFFLAQEGVCLLLNLLCSSPKSVHSLILATLLELCDNPNTVSHLRSWRDKEGQTAPRVLLQMWRDDEAELEVQRSPEGCITDPKKPLLHKQQEDNRSLCLDGSSSAAILELMENLRSKIYLIFCAVGFHDLPGLSSEDYVTLSIVKRYLDFKVGEVWDELRAELDHDDIRPISPDRESLETICKISEETARKVMEEQTSVLQRQEKENLSQEQLTYTEIKSHWKQQELAKKSWNNYVAKTSNYEVLKEVKAQREMSRVKTEEDTIHPVKEAKLTTFEKMRVFPCSTDSHCYESCRRGLPRQRHVTVMVYTGRGYVCREG</sequence>
<dbReference type="PANTHER" id="PTHR14716:SF0">
    <property type="entry name" value="CILIA- AND FLAGELLA-ASSOCIATED PROTEIN 69"/>
    <property type="match status" value="1"/>
</dbReference>
<proteinExistence type="predicted"/>
<dbReference type="PROSITE" id="PS50007">
    <property type="entry name" value="PIPLC_X_DOMAIN"/>
    <property type="match status" value="1"/>
</dbReference>
<keyword evidence="3" id="KW-1185">Reference proteome</keyword>
<dbReference type="GO" id="GO:1990834">
    <property type="term" value="P:response to odorant"/>
    <property type="evidence" value="ECO:0007669"/>
    <property type="project" value="TreeGrafter"/>
</dbReference>
<name>A0AAW0NQV6_9GOBI</name>
<dbReference type="PANTHER" id="PTHR14716">
    <property type="entry name" value="CILIA- AND FLAGELLA-ASSOCIATED PROTEIN 69"/>
    <property type="match status" value="1"/>
</dbReference>
<dbReference type="EMBL" id="JBBPFD010000014">
    <property type="protein sequence ID" value="KAK7898481.1"/>
    <property type="molecule type" value="Genomic_DNA"/>
</dbReference>
<dbReference type="InterPro" id="IPR048733">
    <property type="entry name" value="CFA69_ARM_dom"/>
</dbReference>
<evidence type="ECO:0000313" key="2">
    <source>
        <dbReference type="EMBL" id="KAK7898481.1"/>
    </source>
</evidence>
<comment type="caution">
    <text evidence="2">The sequence shown here is derived from an EMBL/GenBank/DDBJ whole genome shotgun (WGS) entry which is preliminary data.</text>
</comment>
<dbReference type="AlphaFoldDB" id="A0AAW0NQV6"/>
<dbReference type="Pfam" id="PF21049">
    <property type="entry name" value="CFA69_ARM_rpt"/>
    <property type="match status" value="1"/>
</dbReference>
<organism evidence="2 3">
    <name type="scientific">Mugilogobius chulae</name>
    <name type="common">yellowstripe goby</name>
    <dbReference type="NCBI Taxonomy" id="88201"/>
    <lineage>
        <taxon>Eukaryota</taxon>
        <taxon>Metazoa</taxon>
        <taxon>Chordata</taxon>
        <taxon>Craniata</taxon>
        <taxon>Vertebrata</taxon>
        <taxon>Euteleostomi</taxon>
        <taxon>Actinopterygii</taxon>
        <taxon>Neopterygii</taxon>
        <taxon>Teleostei</taxon>
        <taxon>Neoteleostei</taxon>
        <taxon>Acanthomorphata</taxon>
        <taxon>Gobiaria</taxon>
        <taxon>Gobiiformes</taxon>
        <taxon>Gobioidei</taxon>
        <taxon>Gobiidae</taxon>
        <taxon>Gobionellinae</taxon>
        <taxon>Mugilogobius</taxon>
    </lineage>
</organism>
<reference evidence="3" key="1">
    <citation type="submission" date="2024-04" db="EMBL/GenBank/DDBJ databases">
        <title>Salinicola lusitanus LLJ914,a marine bacterium isolated from the Okinawa Trough.</title>
        <authorList>
            <person name="Li J."/>
        </authorList>
    </citation>
    <scope>NUCLEOTIDE SEQUENCE [LARGE SCALE GENOMIC DNA]</scope>
</reference>
<dbReference type="Gene3D" id="1.25.10.10">
    <property type="entry name" value="Leucine-rich Repeat Variant"/>
    <property type="match status" value="1"/>
</dbReference>
<dbReference type="GO" id="GO:0097225">
    <property type="term" value="C:sperm midpiece"/>
    <property type="evidence" value="ECO:0007669"/>
    <property type="project" value="TreeGrafter"/>
</dbReference>
<evidence type="ECO:0000313" key="3">
    <source>
        <dbReference type="Proteomes" id="UP001460270"/>
    </source>
</evidence>
<dbReference type="Proteomes" id="UP001460270">
    <property type="component" value="Unassembled WGS sequence"/>
</dbReference>
<dbReference type="GO" id="GO:0097730">
    <property type="term" value="C:non-motile cilium"/>
    <property type="evidence" value="ECO:0007669"/>
    <property type="project" value="TreeGrafter"/>
</dbReference>
<gene>
    <name evidence="2" type="ORF">WMY93_019334</name>
</gene>
<dbReference type="InterPro" id="IPR016024">
    <property type="entry name" value="ARM-type_fold"/>
</dbReference>
<dbReference type="SUPFAM" id="SSF48371">
    <property type="entry name" value="ARM repeat"/>
    <property type="match status" value="2"/>
</dbReference>
<accession>A0AAW0NQV6</accession>